<keyword evidence="5" id="KW-1185">Reference proteome</keyword>
<evidence type="ECO:0000313" key="2">
    <source>
        <dbReference type="EMBL" id="TGK86207.1"/>
    </source>
</evidence>
<feature type="region of interest" description="Disordered" evidence="1">
    <location>
        <begin position="114"/>
        <end position="134"/>
    </location>
</feature>
<reference evidence="2 4" key="2">
    <citation type="journal article" date="2019" name="PLoS Negl. Trop. Dis.">
        <title>Revisiting the worldwide diversity of Leptospira species in the environment.</title>
        <authorList>
            <person name="Vincent A.T."/>
            <person name="Schiettekatte O."/>
            <person name="Bourhy P."/>
            <person name="Veyrier F.J."/>
            <person name="Picardeau M."/>
        </authorList>
    </citation>
    <scope>NUCLEOTIDE SEQUENCE [LARGE SCALE GENOMIC DNA]</scope>
    <source>
        <strain evidence="2 4">201800280</strain>
        <strain evidence="3">201800281</strain>
    </source>
</reference>
<evidence type="ECO:0000313" key="4">
    <source>
        <dbReference type="Proteomes" id="UP000297394"/>
    </source>
</evidence>
<evidence type="ECO:0000313" key="5">
    <source>
        <dbReference type="Proteomes" id="UP000297918"/>
    </source>
</evidence>
<reference evidence="3" key="1">
    <citation type="submission" date="2018-10" db="EMBL/GenBank/DDBJ databases">
        <authorList>
            <person name="Vincent A.T."/>
            <person name="Schiettekatte O."/>
            <person name="Bourhy P."/>
            <person name="Veyrier F.J."/>
            <person name="Picardeau M."/>
        </authorList>
    </citation>
    <scope>NUCLEOTIDE SEQUENCE</scope>
    <source>
        <strain evidence="3">201800281</strain>
    </source>
</reference>
<evidence type="ECO:0000256" key="1">
    <source>
        <dbReference type="SAM" id="MobiDB-lite"/>
    </source>
</evidence>
<evidence type="ECO:0000313" key="3">
    <source>
        <dbReference type="EMBL" id="TGK94982.1"/>
    </source>
</evidence>
<proteinExistence type="predicted"/>
<dbReference type="Proteomes" id="UP000297394">
    <property type="component" value="Unassembled WGS sequence"/>
</dbReference>
<dbReference type="OrthoDB" id="345872at2"/>
<dbReference type="EMBL" id="RQFL01000005">
    <property type="protein sequence ID" value="TGK94982.1"/>
    <property type="molecule type" value="Genomic_DNA"/>
</dbReference>
<name>A0A4R9IU10_9LEPT</name>
<dbReference type="EMBL" id="RQFM01000020">
    <property type="protein sequence ID" value="TGK86207.1"/>
    <property type="molecule type" value="Genomic_DNA"/>
</dbReference>
<gene>
    <name evidence="2" type="ORF">EHQ23_08090</name>
    <name evidence="3" type="ORF">EHQ26_00090</name>
</gene>
<protein>
    <submittedName>
        <fullName evidence="2">Uncharacterized protein</fullName>
    </submittedName>
</protein>
<sequence>MGEIMKGIQKQIMEKDPFPIDQLVIAKGTEYNGTKLTEALTLSASNPKDLMEIKKLMGLKEFPTHAASGICFSFVNFMNQKANGIEMRSFEQWYIDNVKDGRIGYGETQGGSQGVFEGTADINPKTNDKGKNASDGVNYGRYYEPIRDETNLTNIKEGINQLKNSQANTAILHVHYKKDNAGDHFITVIRNKETGQWEAVDHNLDKNGQGWGTGKDIFNEEGDLIRNIRRITYVD</sequence>
<dbReference type="AlphaFoldDB" id="A0A4R9IU10"/>
<accession>A0A4R9IU10</accession>
<comment type="caution">
    <text evidence="2">The sequence shown here is derived from an EMBL/GenBank/DDBJ whole genome shotgun (WGS) entry which is preliminary data.</text>
</comment>
<organism evidence="2 4">
    <name type="scientific">Leptospira bourretii</name>
    <dbReference type="NCBI Taxonomy" id="2484962"/>
    <lineage>
        <taxon>Bacteria</taxon>
        <taxon>Pseudomonadati</taxon>
        <taxon>Spirochaetota</taxon>
        <taxon>Spirochaetia</taxon>
        <taxon>Leptospirales</taxon>
        <taxon>Leptospiraceae</taxon>
        <taxon>Leptospira</taxon>
    </lineage>
</organism>
<dbReference type="Proteomes" id="UP000297918">
    <property type="component" value="Unassembled WGS sequence"/>
</dbReference>